<evidence type="ECO:0000313" key="2">
    <source>
        <dbReference type="Proteomes" id="UP000193435"/>
    </source>
</evidence>
<evidence type="ECO:0000313" key="1">
    <source>
        <dbReference type="EMBL" id="SMH38633.1"/>
    </source>
</evidence>
<dbReference type="EMBL" id="FXBJ01000002">
    <property type="protein sequence ID" value="SMH38633.1"/>
    <property type="molecule type" value="Genomic_DNA"/>
</dbReference>
<keyword evidence="2" id="KW-1185">Reference proteome</keyword>
<dbReference type="SUPFAM" id="SSF158504">
    <property type="entry name" value="BH2638-like"/>
    <property type="match status" value="1"/>
</dbReference>
<dbReference type="InterPro" id="IPR007920">
    <property type="entry name" value="UPF0223"/>
</dbReference>
<organism evidence="1 2">
    <name type="scientific">Carnobacterium iners</name>
    <dbReference type="NCBI Taxonomy" id="1073423"/>
    <lineage>
        <taxon>Bacteria</taxon>
        <taxon>Bacillati</taxon>
        <taxon>Bacillota</taxon>
        <taxon>Bacilli</taxon>
        <taxon>Lactobacillales</taxon>
        <taxon>Carnobacteriaceae</taxon>
        <taxon>Carnobacterium</taxon>
    </lineage>
</organism>
<dbReference type="Gene3D" id="1.10.220.80">
    <property type="entry name" value="BH2638-like"/>
    <property type="match status" value="1"/>
</dbReference>
<name>A0A1X7NL90_9LACT</name>
<dbReference type="Proteomes" id="UP000193435">
    <property type="component" value="Unassembled WGS sequence"/>
</dbReference>
<dbReference type="NCBIfam" id="NF003353">
    <property type="entry name" value="PRK04387.1"/>
    <property type="match status" value="1"/>
</dbReference>
<protein>
    <submittedName>
        <fullName evidence="1">Uncharacterized protein YktA, UPF0223 family</fullName>
    </submittedName>
</protein>
<gene>
    <name evidence="1" type="ORF">SAMN04488700_2157</name>
</gene>
<dbReference type="RefSeq" id="WP_085560193.1">
    <property type="nucleotide sequence ID" value="NZ_FOAH01000009.1"/>
</dbReference>
<proteinExistence type="predicted"/>
<dbReference type="PIRSF" id="PIRSF037260">
    <property type="entry name" value="UPF0223"/>
    <property type="match status" value="1"/>
</dbReference>
<accession>A0A1X7NL90</accession>
<sequence>MENKSYSYPMDYDWTKEEMTKVINLWRAVELAYEIGIKKEQFMISYREFKEVIPSIGEEKKWCRQFESISGYSVYAVYQEAKKLDKKNIFMDKSKGSR</sequence>
<dbReference type="OrthoDB" id="1649074at2"/>
<dbReference type="Pfam" id="PF05256">
    <property type="entry name" value="UPF0223"/>
    <property type="match status" value="1"/>
</dbReference>
<dbReference type="AlphaFoldDB" id="A0A1X7NL90"/>
<dbReference type="STRING" id="1073423.SAMN04488700_2157"/>
<reference evidence="1 2" key="1">
    <citation type="submission" date="2017-04" db="EMBL/GenBank/DDBJ databases">
        <authorList>
            <person name="Afonso C.L."/>
            <person name="Miller P.J."/>
            <person name="Scott M.A."/>
            <person name="Spackman E."/>
            <person name="Goraichik I."/>
            <person name="Dimitrov K.M."/>
            <person name="Suarez D.L."/>
            <person name="Swayne D.E."/>
        </authorList>
    </citation>
    <scope>NUCLEOTIDE SEQUENCE [LARGE SCALE GENOMIC DNA]</scope>
    <source>
        <strain evidence="1 2">LMG26642</strain>
    </source>
</reference>
<dbReference type="InterPro" id="IPR023324">
    <property type="entry name" value="BH2638-like_sf"/>
</dbReference>